<evidence type="ECO:0000313" key="1">
    <source>
        <dbReference type="EnsemblMetazoa" id="GPPI030059-PA"/>
    </source>
</evidence>
<reference evidence="2" key="1">
    <citation type="submission" date="2015-01" db="EMBL/GenBank/DDBJ databases">
        <authorList>
            <person name="Aksoy S."/>
            <person name="Warren W."/>
            <person name="Wilson R.K."/>
        </authorList>
    </citation>
    <scope>NUCLEOTIDE SEQUENCE [LARGE SCALE GENOMIC DNA]</scope>
    <source>
        <strain evidence="2">IAEA</strain>
    </source>
</reference>
<dbReference type="VEuPathDB" id="VectorBase:GPPI030059"/>
<reference evidence="1" key="2">
    <citation type="submission" date="2020-05" db="UniProtKB">
        <authorList>
            <consortium name="EnsemblMetazoa"/>
        </authorList>
    </citation>
    <scope>IDENTIFICATION</scope>
    <source>
        <strain evidence="1">IAEA</strain>
    </source>
</reference>
<accession>A0A1B0BHB1</accession>
<dbReference type="EnsemblMetazoa" id="GPPI030059-RA">
    <property type="protein sequence ID" value="GPPI030059-PA"/>
    <property type="gene ID" value="GPPI030059"/>
</dbReference>
<sequence>MKGTSKRDGIVRPLHYLINGCAKSAELTVTAPLKIQAHWARMLHLSPIPPIMLEDLMQCAYHYAMT</sequence>
<evidence type="ECO:0000313" key="2">
    <source>
        <dbReference type="Proteomes" id="UP000092460"/>
    </source>
</evidence>
<proteinExistence type="predicted"/>
<keyword evidence="2" id="KW-1185">Reference proteome</keyword>
<name>A0A1B0BHB1_9MUSC</name>
<organism evidence="1 2">
    <name type="scientific">Glossina palpalis gambiensis</name>
    <dbReference type="NCBI Taxonomy" id="67801"/>
    <lineage>
        <taxon>Eukaryota</taxon>
        <taxon>Metazoa</taxon>
        <taxon>Ecdysozoa</taxon>
        <taxon>Arthropoda</taxon>
        <taxon>Hexapoda</taxon>
        <taxon>Insecta</taxon>
        <taxon>Pterygota</taxon>
        <taxon>Neoptera</taxon>
        <taxon>Endopterygota</taxon>
        <taxon>Diptera</taxon>
        <taxon>Brachycera</taxon>
        <taxon>Muscomorpha</taxon>
        <taxon>Hippoboscoidea</taxon>
        <taxon>Glossinidae</taxon>
        <taxon>Glossina</taxon>
    </lineage>
</organism>
<protein>
    <submittedName>
        <fullName evidence="1">Uncharacterized protein</fullName>
    </submittedName>
</protein>
<dbReference type="EMBL" id="JXJN01014254">
    <property type="status" value="NOT_ANNOTATED_CDS"/>
    <property type="molecule type" value="Genomic_DNA"/>
</dbReference>
<dbReference type="AlphaFoldDB" id="A0A1B0BHB1"/>
<dbReference type="Proteomes" id="UP000092460">
    <property type="component" value="Unassembled WGS sequence"/>
</dbReference>